<name>A0ABW5BIM8_9PROT</name>
<dbReference type="EMBL" id="JBHUII010000001">
    <property type="protein sequence ID" value="MFD2204470.1"/>
    <property type="molecule type" value="Genomic_DNA"/>
</dbReference>
<organism evidence="2 3">
    <name type="scientific">Kiloniella antarctica</name>
    <dbReference type="NCBI Taxonomy" id="1550907"/>
    <lineage>
        <taxon>Bacteria</taxon>
        <taxon>Pseudomonadati</taxon>
        <taxon>Pseudomonadota</taxon>
        <taxon>Alphaproteobacteria</taxon>
        <taxon>Rhodospirillales</taxon>
        <taxon>Kiloniellaceae</taxon>
        <taxon>Kiloniella</taxon>
    </lineage>
</organism>
<dbReference type="InterPro" id="IPR011989">
    <property type="entry name" value="ARM-like"/>
</dbReference>
<dbReference type="RefSeq" id="WP_380248087.1">
    <property type="nucleotide sequence ID" value="NZ_JBHUII010000001.1"/>
</dbReference>
<dbReference type="Gene3D" id="1.25.10.10">
    <property type="entry name" value="Leucine-rich Repeat Variant"/>
    <property type="match status" value="1"/>
</dbReference>
<protein>
    <submittedName>
        <fullName evidence="2">DUF2336 domain-containing protein</fullName>
    </submittedName>
</protein>
<dbReference type="InterPro" id="IPR019285">
    <property type="entry name" value="DUF2336"/>
</dbReference>
<dbReference type="Proteomes" id="UP001597294">
    <property type="component" value="Unassembled WGS sequence"/>
</dbReference>
<feature type="compositionally biased region" description="Basic and acidic residues" evidence="1">
    <location>
        <begin position="16"/>
        <end position="26"/>
    </location>
</feature>
<accession>A0ABW5BIM8</accession>
<dbReference type="Pfam" id="PF10098">
    <property type="entry name" value="DUF2336"/>
    <property type="match status" value="1"/>
</dbReference>
<comment type="caution">
    <text evidence="2">The sequence shown here is derived from an EMBL/GenBank/DDBJ whole genome shotgun (WGS) entry which is preliminary data.</text>
</comment>
<evidence type="ECO:0000313" key="3">
    <source>
        <dbReference type="Proteomes" id="UP001597294"/>
    </source>
</evidence>
<evidence type="ECO:0000313" key="2">
    <source>
        <dbReference type="EMBL" id="MFD2204470.1"/>
    </source>
</evidence>
<reference evidence="3" key="1">
    <citation type="journal article" date="2019" name="Int. J. Syst. Evol. Microbiol.">
        <title>The Global Catalogue of Microorganisms (GCM) 10K type strain sequencing project: providing services to taxonomists for standard genome sequencing and annotation.</title>
        <authorList>
            <consortium name="The Broad Institute Genomics Platform"/>
            <consortium name="The Broad Institute Genome Sequencing Center for Infectious Disease"/>
            <person name="Wu L."/>
            <person name="Ma J."/>
        </authorList>
    </citation>
    <scope>NUCLEOTIDE SEQUENCE [LARGE SCALE GENOMIC DNA]</scope>
    <source>
        <strain evidence="3">CGMCC 4.7192</strain>
    </source>
</reference>
<feature type="region of interest" description="Disordered" evidence="1">
    <location>
        <begin position="1"/>
        <end position="26"/>
    </location>
</feature>
<proteinExistence type="predicted"/>
<gene>
    <name evidence="2" type="ORF">ACFSKO_02550</name>
</gene>
<dbReference type="SUPFAM" id="SSF48371">
    <property type="entry name" value="ARM repeat"/>
    <property type="match status" value="1"/>
</dbReference>
<dbReference type="InterPro" id="IPR016024">
    <property type="entry name" value="ARM-type_fold"/>
</dbReference>
<keyword evidence="3" id="KW-1185">Reference proteome</keyword>
<sequence length="445" mass="49153">MSDPTDNLGDDVVDGSEVRPIGRPEDGKVMQTAFAYEDAKKMAESDDGEVRLSLAKQTNIRPELLYFLADDKVPAVRQAIASNVSTPIQADYVLAKDKDAKVREELADKIANLAPELDPKTQRKAHEYVIKTLKVLIKDQESKVRTILSGALKDLDTIPVALVRQLAMDENEAVSSPILQYSPILTDDDLLKLIWDGVRGGRLKAISRRANIGEKITDAIVETDDHDAIASLLDNQSAQIREETLDRLVEQAPGVEIWHKPLVKRPKLSALSLKRLAGFVTETLLEGLLDRPGLDADVSTAIGLEVRKRVAAEDVLDEKDINDVDDQAIQDEVRKLNKSGKLTEELITTRLHCGDREFAIHALALKADLPAKIARRMVLSRAAKTVVALVWKAGFSMELASLVQLRLAGIPPQQSIKADEDGNIPIPDKELDWQITLYLDDSELP</sequence>
<evidence type="ECO:0000256" key="1">
    <source>
        <dbReference type="SAM" id="MobiDB-lite"/>
    </source>
</evidence>